<comment type="caution">
    <text evidence="1">The sequence shown here is derived from an EMBL/GenBank/DDBJ whole genome shotgun (WGS) entry which is preliminary data.</text>
</comment>
<gene>
    <name evidence="1" type="ORF">CLV60_110147</name>
</gene>
<accession>A0A2P8FWR2</accession>
<dbReference type="EMBL" id="PYAS01000010">
    <property type="protein sequence ID" value="PSL26168.1"/>
    <property type="molecule type" value="Genomic_DNA"/>
</dbReference>
<reference evidence="1 2" key="1">
    <citation type="submission" date="2018-03" db="EMBL/GenBank/DDBJ databases">
        <title>Genomic Encyclopedia of Archaeal and Bacterial Type Strains, Phase II (KMG-II): from individual species to whole genera.</title>
        <authorList>
            <person name="Goeker M."/>
        </authorList>
    </citation>
    <scope>NUCLEOTIDE SEQUENCE [LARGE SCALE GENOMIC DNA]</scope>
    <source>
        <strain evidence="1 2">DSM 29057</strain>
    </source>
</reference>
<name>A0A2P8FWR2_9BACT</name>
<evidence type="ECO:0000313" key="2">
    <source>
        <dbReference type="Proteomes" id="UP000241964"/>
    </source>
</evidence>
<sequence length="255" mass="27784">MQVTRVLLLVNTKLKALMKTIRLFLYALLLTTLLASCKTTIILTSKFESETIGSLPAKNLPGDPAGDEITYSTELQPRIKVTASATAGQKALTFTEINTPGLTAHNQFLSFKGISTDFTQPMWFFFTATHSGSGERLLIDVTDGSAAMITRLFLTDAGQLSMMTNFTGGEQVLGNIPAGVSHTIIVSLNLSARKFNLTVLKSGGNITVEDRPVLLDNILAYANPANPSVHFRWDDGASMSRKYVLEEVLITRKKP</sequence>
<dbReference type="Proteomes" id="UP000241964">
    <property type="component" value="Unassembled WGS sequence"/>
</dbReference>
<protein>
    <submittedName>
        <fullName evidence="1">Uncharacterized protein</fullName>
    </submittedName>
</protein>
<dbReference type="AlphaFoldDB" id="A0A2P8FWR2"/>
<organism evidence="1 2">
    <name type="scientific">Dyadobacter jiangsuensis</name>
    <dbReference type="NCBI Taxonomy" id="1591085"/>
    <lineage>
        <taxon>Bacteria</taxon>
        <taxon>Pseudomonadati</taxon>
        <taxon>Bacteroidota</taxon>
        <taxon>Cytophagia</taxon>
        <taxon>Cytophagales</taxon>
        <taxon>Spirosomataceae</taxon>
        <taxon>Dyadobacter</taxon>
    </lineage>
</organism>
<keyword evidence="2" id="KW-1185">Reference proteome</keyword>
<proteinExistence type="predicted"/>
<evidence type="ECO:0000313" key="1">
    <source>
        <dbReference type="EMBL" id="PSL26168.1"/>
    </source>
</evidence>